<keyword evidence="2" id="KW-0472">Membrane</keyword>
<feature type="transmembrane region" description="Helical" evidence="2">
    <location>
        <begin position="30"/>
        <end position="54"/>
    </location>
</feature>
<organism evidence="3 4">
    <name type="scientific">Bursaphelenchus okinawaensis</name>
    <dbReference type="NCBI Taxonomy" id="465554"/>
    <lineage>
        <taxon>Eukaryota</taxon>
        <taxon>Metazoa</taxon>
        <taxon>Ecdysozoa</taxon>
        <taxon>Nematoda</taxon>
        <taxon>Chromadorea</taxon>
        <taxon>Rhabditida</taxon>
        <taxon>Tylenchina</taxon>
        <taxon>Tylenchomorpha</taxon>
        <taxon>Aphelenchoidea</taxon>
        <taxon>Aphelenchoididae</taxon>
        <taxon>Bursaphelenchus</taxon>
    </lineage>
</organism>
<evidence type="ECO:0000256" key="1">
    <source>
        <dbReference type="SAM" id="MobiDB-lite"/>
    </source>
</evidence>
<proteinExistence type="predicted"/>
<protein>
    <submittedName>
        <fullName evidence="3">Uncharacterized protein</fullName>
    </submittedName>
</protein>
<evidence type="ECO:0000256" key="2">
    <source>
        <dbReference type="SAM" id="Phobius"/>
    </source>
</evidence>
<dbReference type="Proteomes" id="UP000783686">
    <property type="component" value="Unassembled WGS sequence"/>
</dbReference>
<keyword evidence="2" id="KW-1133">Transmembrane helix</keyword>
<gene>
    <name evidence="3" type="ORF">BOKJ2_LOCUS5188</name>
</gene>
<sequence>MNLTESVNDQIAGTFENMDFGMNSRSIQQLISASILILGISVIVTISFFIFRLYMLYCRNYRNTVTYHLPSHQNPNNRNRRMKSDSDSQRPLYSFKNVFSDSEENIMHI</sequence>
<feature type="region of interest" description="Disordered" evidence="1">
    <location>
        <begin position="68"/>
        <end position="92"/>
    </location>
</feature>
<keyword evidence="2" id="KW-0812">Transmembrane</keyword>
<evidence type="ECO:0000313" key="3">
    <source>
        <dbReference type="EMBL" id="CAD5213629.1"/>
    </source>
</evidence>
<feature type="compositionally biased region" description="Polar residues" evidence="1">
    <location>
        <begin position="68"/>
        <end position="77"/>
    </location>
</feature>
<comment type="caution">
    <text evidence="3">The sequence shown here is derived from an EMBL/GenBank/DDBJ whole genome shotgun (WGS) entry which is preliminary data.</text>
</comment>
<reference evidence="3" key="1">
    <citation type="submission" date="2020-09" db="EMBL/GenBank/DDBJ databases">
        <authorList>
            <person name="Kikuchi T."/>
        </authorList>
    </citation>
    <scope>NUCLEOTIDE SEQUENCE</scope>
    <source>
        <strain evidence="3">SH1</strain>
    </source>
</reference>
<dbReference type="EMBL" id="CAJFDH010000003">
    <property type="protein sequence ID" value="CAD5213629.1"/>
    <property type="molecule type" value="Genomic_DNA"/>
</dbReference>
<dbReference type="AlphaFoldDB" id="A0A811KFM2"/>
<dbReference type="Proteomes" id="UP000614601">
    <property type="component" value="Unassembled WGS sequence"/>
</dbReference>
<keyword evidence="4" id="KW-1185">Reference proteome</keyword>
<dbReference type="EMBL" id="CAJFCW020000003">
    <property type="protein sequence ID" value="CAG9101250.1"/>
    <property type="molecule type" value="Genomic_DNA"/>
</dbReference>
<name>A0A811KFM2_9BILA</name>
<dbReference type="OrthoDB" id="10591458at2759"/>
<evidence type="ECO:0000313" key="4">
    <source>
        <dbReference type="Proteomes" id="UP000614601"/>
    </source>
</evidence>
<accession>A0A811KFM2</accession>